<feature type="signal peptide" evidence="1">
    <location>
        <begin position="1"/>
        <end position="31"/>
    </location>
</feature>
<dbReference type="EMBL" id="FUZU01000001">
    <property type="protein sequence ID" value="SKC41792.1"/>
    <property type="molecule type" value="Genomic_DNA"/>
</dbReference>
<feature type="chain" id="PRO_5012075160" description="Por secretion system C-terminal sorting domain-containing protein" evidence="1">
    <location>
        <begin position="32"/>
        <end position="1016"/>
    </location>
</feature>
<organism evidence="2 3">
    <name type="scientific">Ohtaekwangia koreensis</name>
    <dbReference type="NCBI Taxonomy" id="688867"/>
    <lineage>
        <taxon>Bacteria</taxon>
        <taxon>Pseudomonadati</taxon>
        <taxon>Bacteroidota</taxon>
        <taxon>Cytophagia</taxon>
        <taxon>Cytophagales</taxon>
        <taxon>Fulvivirgaceae</taxon>
        <taxon>Ohtaekwangia</taxon>
    </lineage>
</organism>
<reference evidence="2 3" key="1">
    <citation type="submission" date="2017-02" db="EMBL/GenBank/DDBJ databases">
        <authorList>
            <person name="Peterson S.W."/>
        </authorList>
    </citation>
    <scope>NUCLEOTIDE SEQUENCE [LARGE SCALE GENOMIC DNA]</scope>
    <source>
        <strain evidence="2 3">DSM 25262</strain>
    </source>
</reference>
<evidence type="ECO:0000313" key="3">
    <source>
        <dbReference type="Proteomes" id="UP000190961"/>
    </source>
</evidence>
<protein>
    <recommendedName>
        <fullName evidence="4">Por secretion system C-terminal sorting domain-containing protein</fullName>
    </recommendedName>
</protein>
<evidence type="ECO:0008006" key="4">
    <source>
        <dbReference type="Google" id="ProtNLM"/>
    </source>
</evidence>
<gene>
    <name evidence="2" type="ORF">SAMN05660236_0320</name>
</gene>
<dbReference type="Proteomes" id="UP000190961">
    <property type="component" value="Unassembled WGS sequence"/>
</dbReference>
<proteinExistence type="predicted"/>
<evidence type="ECO:0000256" key="1">
    <source>
        <dbReference type="SAM" id="SignalP"/>
    </source>
</evidence>
<keyword evidence="1" id="KW-0732">Signal</keyword>
<evidence type="ECO:0000313" key="2">
    <source>
        <dbReference type="EMBL" id="SKC41792.1"/>
    </source>
</evidence>
<accession>A0A1T5IRS2</accession>
<name>A0A1T5IRS2_9BACT</name>
<sequence length="1016" mass="106713">MNAYNIYLRIMKRIVVIGLATLMSLSGYSQTAGDYQTTGTGSGSWSTLSNWQTYNGTSWVAASSIPSGAAGTTITILTGKTITSPTLTLNGNLIIGSNAQLTISNSATGTTADFTVSSTGSVTNNGTLAFAAGSSASNLTNLVIAGSFTNAGTISILASNTRLTVNGTLTNTNIFTVNATNSIATINGTFKNSGTTTSTTARLVFAGGSIYEHLYTTTAGTIPSATWNSNSTCLISSYTTNTAAPVRLDSDFGNFTWNTPALAQDVNLDGLLVSVAGTLTITSTGTSTVYLGSTDLKIGGNLSNNGSFDASTATLVFSNLTTAQSITGIINVGNISIDNPAGVNLDGTVNLTGSLTLNSSTDIFDADGSSDAGTLTLLSTGDDLAADASIAAIPSGATFQGNVTVQRYMSGEGFRMYRYISSPVQAATVANWQDDFSITGKFTGTSKTDPSTGTNTVCGYALGTAATMFYFNEATQTYVAYPTTNSSAVLTPARGYSAFVRNCSSPTIIDVRGSINQGTITLNSSSTPSLTFTTTGSNSALYGYNLVGNPYPSALDWESSAWATSNISSVMAISDNSSGSLVYRYYDNTDFSGDDFIALGQAFWVRATGASPSLTFSEDVKAPQGSSYSFYRKASPVLDRLTITVSNGTLEDKAFVKVNSAAKATLDNYDGPKMDNSLFDLSTLSSDNVRMAINAVDNLACGSQVRIDMKDFTKGSYKFTFESAGLLTGYTLLFTDKYTNTTTNVTATPTYTFTVSDVAASKASDRFVITLNEKANALDLAVDTNLKVCESGTGKVKVYNTEANVMYFASVKNEVVGDTLAGGNAFIEFTIPSSSLVEGENIVQINAVNSCNTTTALTQTASITKYESAVIVPLDARTLQSNYAAGNHWYQDDNLLADTTSVLKAKGKGVYRLEVTAGNCVLTATYTLGAEQFPDRISSFPNPVEGIFNMKLPIEQSSASELPIVNNVGDQIGLIKLVDHGSYFTGQYDFSAHPAGLYLIRIESSTGLRNVKVLKK</sequence>
<keyword evidence="3" id="KW-1185">Reference proteome</keyword>
<dbReference type="STRING" id="688867.SAMN05660236_0320"/>
<dbReference type="AlphaFoldDB" id="A0A1T5IRS2"/>